<sequence>APQIGLVIDGVETVYEISKESGLAEVILNLQDGIHSYDVNLYNGNILIGRSKQGAQSLDLVQGDDLIIDIISLQADITIDFNDSQNARFLVNIPEEAITDVGGMDNLKLLVRITDGDDVGAAVQEAVLDVQEVNGQYFVEHIFDETTNNDITTYIEFRDVTTGTPEVIATCSDSVTVLTINTMTCGVGIPKDYIIGGNLLSTLSINVLDMNKVAVPGADVFVNGDLVGVTGSNFGTDGFIKTHVKAGEE</sequence>
<dbReference type="AlphaFoldDB" id="A0A839J018"/>
<organism evidence="1 2">
    <name type="scientific">Oceanospirillum sediminis</name>
    <dbReference type="NCBI Taxonomy" id="2760088"/>
    <lineage>
        <taxon>Bacteria</taxon>
        <taxon>Pseudomonadati</taxon>
        <taxon>Pseudomonadota</taxon>
        <taxon>Gammaproteobacteria</taxon>
        <taxon>Oceanospirillales</taxon>
        <taxon>Oceanospirillaceae</taxon>
        <taxon>Oceanospirillum</taxon>
    </lineage>
</organism>
<protein>
    <submittedName>
        <fullName evidence="1">Uncharacterized protein</fullName>
    </submittedName>
</protein>
<dbReference type="EMBL" id="JACJFM010000087">
    <property type="protein sequence ID" value="MBB1489676.1"/>
    <property type="molecule type" value="Genomic_DNA"/>
</dbReference>
<evidence type="ECO:0000313" key="2">
    <source>
        <dbReference type="Proteomes" id="UP000565262"/>
    </source>
</evidence>
<reference evidence="1 2" key="1">
    <citation type="submission" date="2020-08" db="EMBL/GenBank/DDBJ databases">
        <title>Oceanospirillum sp. nov. isolated from marine sediment.</title>
        <authorList>
            <person name="Ji X."/>
        </authorList>
    </citation>
    <scope>NUCLEOTIDE SEQUENCE [LARGE SCALE GENOMIC DNA]</scope>
    <source>
        <strain evidence="1 2">D5</strain>
    </source>
</reference>
<feature type="non-terminal residue" evidence="1">
    <location>
        <position position="249"/>
    </location>
</feature>
<proteinExistence type="predicted"/>
<accession>A0A839J018</accession>
<keyword evidence="2" id="KW-1185">Reference proteome</keyword>
<dbReference type="Proteomes" id="UP000565262">
    <property type="component" value="Unassembled WGS sequence"/>
</dbReference>
<gene>
    <name evidence="1" type="ORF">H4O21_24000</name>
</gene>
<comment type="caution">
    <text evidence="1">The sequence shown here is derived from an EMBL/GenBank/DDBJ whole genome shotgun (WGS) entry which is preliminary data.</text>
</comment>
<feature type="non-terminal residue" evidence="1">
    <location>
        <position position="1"/>
    </location>
</feature>
<name>A0A839J018_9GAMM</name>
<dbReference type="RefSeq" id="WP_182812367.1">
    <property type="nucleotide sequence ID" value="NZ_JACJFM010000087.1"/>
</dbReference>
<evidence type="ECO:0000313" key="1">
    <source>
        <dbReference type="EMBL" id="MBB1489676.1"/>
    </source>
</evidence>